<sequence>MAYVLVADAGPLASPLLRACAQGDAAAARRMLESGSDPCAPDARGRTPLHLAAARGHLPVCRLLLRHGVDLAATDAQGNTALHLCGHADTVRFLVASGLRPDLGNHQGATPLVLARRRGVCKEVLRLLESLEEQEGKGLAAGTPPTMGSMGAISLAENEGVMESLLNPGVLREEGVLSSVRSTWREVVADLGLGKVLMLILAIALLSLGVAYYVSSVLPYNVGHEILH</sequence>
<feature type="transmembrane region" description="Helical" evidence="4">
    <location>
        <begin position="196"/>
        <end position="214"/>
    </location>
</feature>
<evidence type="ECO:0000256" key="4">
    <source>
        <dbReference type="SAM" id="Phobius"/>
    </source>
</evidence>
<dbReference type="InterPro" id="IPR002110">
    <property type="entry name" value="Ankyrin_rpt"/>
</dbReference>
<reference evidence="6" key="1">
    <citation type="submission" date="2025-08" db="UniProtKB">
        <authorList>
            <consortium name="RefSeq"/>
        </authorList>
    </citation>
    <scope>IDENTIFICATION</scope>
    <source>
        <tissue evidence="6">Sperm</tissue>
    </source>
</reference>
<evidence type="ECO:0000313" key="5">
    <source>
        <dbReference type="Proteomes" id="UP001318040"/>
    </source>
</evidence>
<gene>
    <name evidence="6" type="primary">ANKRD46</name>
</gene>
<evidence type="ECO:0000313" key="6">
    <source>
        <dbReference type="RefSeq" id="XP_032811211.1"/>
    </source>
</evidence>
<keyword evidence="4" id="KW-1133">Transmembrane helix</keyword>
<dbReference type="InterPro" id="IPR036770">
    <property type="entry name" value="Ankyrin_rpt-contain_sf"/>
</dbReference>
<evidence type="ECO:0000256" key="1">
    <source>
        <dbReference type="ARBA" id="ARBA00022737"/>
    </source>
</evidence>
<dbReference type="SMART" id="SM00248">
    <property type="entry name" value="ANK"/>
    <property type="match status" value="3"/>
</dbReference>
<dbReference type="PANTHER" id="PTHR24171">
    <property type="entry name" value="ANKYRIN REPEAT DOMAIN-CONTAINING PROTEIN 39-RELATED"/>
    <property type="match status" value="1"/>
</dbReference>
<keyword evidence="1" id="KW-0677">Repeat</keyword>
<dbReference type="AlphaFoldDB" id="A0AAJ7T4I0"/>
<protein>
    <submittedName>
        <fullName evidence="6">Ankyrin repeat domain-containing protein 46</fullName>
    </submittedName>
</protein>
<dbReference type="CTD" id="157567"/>
<feature type="repeat" description="ANK" evidence="3">
    <location>
        <begin position="44"/>
        <end position="76"/>
    </location>
</feature>
<accession>A0AAJ7T4I0</accession>
<evidence type="ECO:0000256" key="2">
    <source>
        <dbReference type="ARBA" id="ARBA00023043"/>
    </source>
</evidence>
<organism evidence="5 6">
    <name type="scientific">Petromyzon marinus</name>
    <name type="common">Sea lamprey</name>
    <dbReference type="NCBI Taxonomy" id="7757"/>
    <lineage>
        <taxon>Eukaryota</taxon>
        <taxon>Metazoa</taxon>
        <taxon>Chordata</taxon>
        <taxon>Craniata</taxon>
        <taxon>Vertebrata</taxon>
        <taxon>Cyclostomata</taxon>
        <taxon>Hyperoartia</taxon>
        <taxon>Petromyzontiformes</taxon>
        <taxon>Petromyzontidae</taxon>
        <taxon>Petromyzon</taxon>
    </lineage>
</organism>
<evidence type="ECO:0000256" key="3">
    <source>
        <dbReference type="PROSITE-ProRule" id="PRU00023"/>
    </source>
</evidence>
<keyword evidence="4" id="KW-0472">Membrane</keyword>
<keyword evidence="2 3" id="KW-0040">ANK repeat</keyword>
<dbReference type="RefSeq" id="XP_032811211.1">
    <property type="nucleotide sequence ID" value="XM_032955320.1"/>
</dbReference>
<proteinExistence type="predicted"/>
<dbReference type="PANTHER" id="PTHR24171:SF9">
    <property type="entry name" value="ANKYRIN REPEAT DOMAIN-CONTAINING PROTEIN 39"/>
    <property type="match status" value="1"/>
</dbReference>
<dbReference type="PROSITE" id="PS50297">
    <property type="entry name" value="ANK_REP_REGION"/>
    <property type="match status" value="1"/>
</dbReference>
<keyword evidence="5" id="KW-1185">Reference proteome</keyword>
<dbReference type="SUPFAM" id="SSF48403">
    <property type="entry name" value="Ankyrin repeat"/>
    <property type="match status" value="1"/>
</dbReference>
<dbReference type="Pfam" id="PF12796">
    <property type="entry name" value="Ank_2"/>
    <property type="match status" value="1"/>
</dbReference>
<keyword evidence="4" id="KW-0812">Transmembrane</keyword>
<dbReference type="KEGG" id="pmrn:116942896"/>
<dbReference type="Gene3D" id="1.25.40.20">
    <property type="entry name" value="Ankyrin repeat-containing domain"/>
    <property type="match status" value="1"/>
</dbReference>
<dbReference type="GeneID" id="116942896"/>
<name>A0AAJ7T4I0_PETMA</name>
<dbReference type="Proteomes" id="UP001318040">
    <property type="component" value="Chromosome 16"/>
</dbReference>
<dbReference type="PROSITE" id="PS50088">
    <property type="entry name" value="ANK_REPEAT"/>
    <property type="match status" value="1"/>
</dbReference>